<dbReference type="NCBIfam" id="NF006767">
    <property type="entry name" value="PRK09289.1"/>
    <property type="match status" value="1"/>
</dbReference>
<dbReference type="GO" id="GO:0009231">
    <property type="term" value="P:riboflavin biosynthetic process"/>
    <property type="evidence" value="ECO:0007669"/>
    <property type="project" value="UniProtKB-KW"/>
</dbReference>
<dbReference type="PATRIC" id="fig|1094558.3.peg.1506"/>
<evidence type="ECO:0000256" key="4">
    <source>
        <dbReference type="ARBA" id="ARBA00011233"/>
    </source>
</evidence>
<sequence length="202" mass="22391">MFTGIITDIGTVESVVSLNEGKRIQVKTHYDADTIEIGASIACAGICLTVVETDKYDENLSFFIVEAWEEAMRLTTIDHWTQGTKINLERSLKLGDEMGGHLVSGHVDGLAKIIETQHEGDAKRFRLQVPKELSPFIARKGSVSLNGTSLTVNEVCDDIFDILIIRHTLKVTTWGTSCEGDFVNIEIDQLARYAARLSGYKE</sequence>
<evidence type="ECO:0000259" key="13">
    <source>
        <dbReference type="PROSITE" id="PS51177"/>
    </source>
</evidence>
<dbReference type="EC" id="2.5.1.9" evidence="5 10"/>
<gene>
    <name evidence="14" type="ORF">ME5_01403</name>
</gene>
<feature type="binding site" description="in other chain" evidence="11">
    <location>
        <position position="140"/>
    </location>
    <ligand>
        <name>2,4-dihydroxypteridine</name>
        <dbReference type="ChEBI" id="CHEBI:16489"/>
        <label>2</label>
        <note>ligand shared between two trimeric partners</note>
    </ligand>
</feature>
<dbReference type="PROSITE" id="PS51177">
    <property type="entry name" value="LUMAZINE_BIND"/>
    <property type="match status" value="2"/>
</dbReference>
<evidence type="ECO:0000256" key="5">
    <source>
        <dbReference type="ARBA" id="ARBA00012827"/>
    </source>
</evidence>
<feature type="binding site" evidence="11">
    <location>
        <begin position="149"/>
        <end position="151"/>
    </location>
    <ligand>
        <name>2,4-dihydroxypteridine</name>
        <dbReference type="ChEBI" id="CHEBI:16489"/>
        <label>1</label>
    </ligand>
</feature>
<reference evidence="14 15" key="1">
    <citation type="submission" date="2012-03" db="EMBL/GenBank/DDBJ databases">
        <title>The Genome Sequence of Bartonella tamiae Th239.</title>
        <authorList>
            <consortium name="The Broad Institute Genome Sequencing Platform"/>
            <consortium name="The Broad Institute Genome Sequencing Center for Infectious Disease"/>
            <person name="Feldgarden M."/>
            <person name="Kirby J."/>
            <person name="Kosoy M."/>
            <person name="Birtles R."/>
            <person name="Probert W.S."/>
            <person name="Chiaraviglio L."/>
            <person name="Young S.K."/>
            <person name="Zeng Q."/>
            <person name="Gargeya S."/>
            <person name="Fitzgerald M."/>
            <person name="Haas B."/>
            <person name="Abouelleil A."/>
            <person name="Alvarado L."/>
            <person name="Arachchi H.M."/>
            <person name="Berlin A."/>
            <person name="Chapman S.B."/>
            <person name="Gearin G."/>
            <person name="Goldberg J."/>
            <person name="Griggs A."/>
            <person name="Gujja S."/>
            <person name="Hansen M."/>
            <person name="Heiman D."/>
            <person name="Howarth C."/>
            <person name="Larimer J."/>
            <person name="Lui A."/>
            <person name="MacDonald P.J.P."/>
            <person name="McCowen C."/>
            <person name="Montmayeur A."/>
            <person name="Murphy C."/>
            <person name="Neiman D."/>
            <person name="Pearson M."/>
            <person name="Priest M."/>
            <person name="Roberts A."/>
            <person name="Saif S."/>
            <person name="Shea T."/>
            <person name="Sisk P."/>
            <person name="Stolte C."/>
            <person name="Sykes S."/>
            <person name="Wortman J."/>
            <person name="Nusbaum C."/>
            <person name="Birren B."/>
        </authorList>
    </citation>
    <scope>NUCLEOTIDE SEQUENCE [LARGE SCALE GENOMIC DNA]</scope>
    <source>
        <strain evidence="14 15">Th239</strain>
    </source>
</reference>
<dbReference type="AlphaFoldDB" id="J1JV51"/>
<keyword evidence="9" id="KW-0677">Repeat</keyword>
<dbReference type="OrthoDB" id="9788537at2"/>
<dbReference type="Pfam" id="PF00677">
    <property type="entry name" value="Lum_binding"/>
    <property type="match status" value="2"/>
</dbReference>
<proteinExistence type="predicted"/>
<organism evidence="14 15">
    <name type="scientific">Bartonella tamiae Th239</name>
    <dbReference type="NCBI Taxonomy" id="1094558"/>
    <lineage>
        <taxon>Bacteria</taxon>
        <taxon>Pseudomonadati</taxon>
        <taxon>Pseudomonadota</taxon>
        <taxon>Alphaproteobacteria</taxon>
        <taxon>Hyphomicrobiales</taxon>
        <taxon>Bartonellaceae</taxon>
        <taxon>Bartonella</taxon>
    </lineage>
</organism>
<evidence type="ECO:0000256" key="12">
    <source>
        <dbReference type="PROSITE-ProRule" id="PRU00524"/>
    </source>
</evidence>
<evidence type="ECO:0000256" key="1">
    <source>
        <dbReference type="ARBA" id="ARBA00000968"/>
    </source>
</evidence>
<evidence type="ECO:0000313" key="14">
    <source>
        <dbReference type="EMBL" id="EJF88852.1"/>
    </source>
</evidence>
<feature type="binding site" evidence="11">
    <location>
        <begin position="105"/>
        <end position="107"/>
    </location>
    <ligand>
        <name>2,4-dihydroxypteridine</name>
        <dbReference type="ChEBI" id="CHEBI:16489"/>
        <label>2</label>
        <note>ligand shared between two trimeric partners</note>
    </ligand>
</feature>
<dbReference type="EMBL" id="AIMB01000008">
    <property type="protein sequence ID" value="EJF88852.1"/>
    <property type="molecule type" value="Genomic_DNA"/>
</dbReference>
<dbReference type="SUPFAM" id="SSF63380">
    <property type="entry name" value="Riboflavin synthase domain-like"/>
    <property type="match status" value="2"/>
</dbReference>
<evidence type="ECO:0000313" key="15">
    <source>
        <dbReference type="Proteomes" id="UP000008952"/>
    </source>
</evidence>
<dbReference type="NCBIfam" id="TIGR00187">
    <property type="entry name" value="ribE"/>
    <property type="match status" value="1"/>
</dbReference>
<dbReference type="Proteomes" id="UP000008952">
    <property type="component" value="Unassembled WGS sequence"/>
</dbReference>
<feature type="repeat" description="Lumazine-binding" evidence="12">
    <location>
        <begin position="1"/>
        <end position="101"/>
    </location>
</feature>
<evidence type="ECO:0000256" key="9">
    <source>
        <dbReference type="ARBA" id="ARBA00022737"/>
    </source>
</evidence>
<feature type="domain" description="Lumazine-binding" evidence="13">
    <location>
        <begin position="102"/>
        <end position="198"/>
    </location>
</feature>
<comment type="subunit">
    <text evidence="4">Homotrimer.</text>
</comment>
<evidence type="ECO:0000256" key="7">
    <source>
        <dbReference type="ARBA" id="ARBA00022619"/>
    </source>
</evidence>
<comment type="caution">
    <text evidence="14">The sequence shown here is derived from an EMBL/GenBank/DDBJ whole genome shotgun (WGS) entry which is preliminary data.</text>
</comment>
<dbReference type="FunFam" id="2.40.30.20:FF:000004">
    <property type="entry name" value="Riboflavin synthase, alpha subunit"/>
    <property type="match status" value="1"/>
</dbReference>
<dbReference type="HOGENOM" id="CLU_034388_2_2_5"/>
<dbReference type="CDD" id="cd00402">
    <property type="entry name" value="Riboflavin_synthase_like"/>
    <property type="match status" value="1"/>
</dbReference>
<evidence type="ECO:0000256" key="3">
    <source>
        <dbReference type="ARBA" id="ARBA00004887"/>
    </source>
</evidence>
<keyword evidence="15" id="KW-1185">Reference proteome</keyword>
<feature type="binding site" evidence="11">
    <location>
        <begin position="66"/>
        <end position="68"/>
    </location>
    <ligand>
        <name>2,4-dihydroxypteridine</name>
        <dbReference type="ChEBI" id="CHEBI:16489"/>
        <label>2</label>
        <note>ligand shared between two trimeric partners</note>
    </ligand>
</feature>
<comment type="catalytic activity">
    <reaction evidence="1">
        <text>2 6,7-dimethyl-8-(1-D-ribityl)lumazine + H(+) = 5-amino-6-(D-ribitylamino)uracil + riboflavin</text>
        <dbReference type="Rhea" id="RHEA:20772"/>
        <dbReference type="ChEBI" id="CHEBI:15378"/>
        <dbReference type="ChEBI" id="CHEBI:15934"/>
        <dbReference type="ChEBI" id="CHEBI:57986"/>
        <dbReference type="ChEBI" id="CHEBI:58201"/>
        <dbReference type="EC" id="2.5.1.9"/>
    </reaction>
</comment>
<dbReference type="GO" id="GO:0004746">
    <property type="term" value="F:riboflavin synthase activity"/>
    <property type="evidence" value="ECO:0007669"/>
    <property type="project" value="UniProtKB-UniRule"/>
</dbReference>
<evidence type="ECO:0000256" key="10">
    <source>
        <dbReference type="NCBIfam" id="TIGR00187"/>
    </source>
</evidence>
<dbReference type="eggNOG" id="COG0307">
    <property type="taxonomic scope" value="Bacteria"/>
</dbReference>
<accession>J1JV51</accession>
<keyword evidence="8" id="KW-0808">Transferase</keyword>
<feature type="binding site" evidence="11">
    <location>
        <begin position="163"/>
        <end position="168"/>
    </location>
    <ligand>
        <name>2,4-dihydroxypteridine</name>
        <dbReference type="ChEBI" id="CHEBI:16489"/>
        <label>1</label>
    </ligand>
</feature>
<dbReference type="PIRSF" id="PIRSF000498">
    <property type="entry name" value="Riboflavin_syn_A"/>
    <property type="match status" value="1"/>
</dbReference>
<name>J1JV51_9HYPH</name>
<dbReference type="InterPro" id="IPR017938">
    <property type="entry name" value="Riboflavin_synthase-like_b-brl"/>
</dbReference>
<dbReference type="Gene3D" id="2.40.30.20">
    <property type="match status" value="2"/>
</dbReference>
<comment type="function">
    <text evidence="2">Catalyzes the dismutation of two molecules of 6,7-dimethyl-8-ribityllumazine, resulting in the formation of riboflavin and 5-amino-6-(D-ribitylamino)uracil.</text>
</comment>
<dbReference type="PANTHER" id="PTHR21098">
    <property type="entry name" value="RIBOFLAVIN SYNTHASE ALPHA CHAIN"/>
    <property type="match status" value="1"/>
</dbReference>
<keyword evidence="7" id="KW-0686">Riboflavin biosynthesis</keyword>
<evidence type="ECO:0000256" key="8">
    <source>
        <dbReference type="ARBA" id="ARBA00022679"/>
    </source>
</evidence>
<protein>
    <recommendedName>
        <fullName evidence="6 10">Riboflavin synthase</fullName>
        <ecNumber evidence="5 10">2.5.1.9</ecNumber>
    </recommendedName>
</protein>
<evidence type="ECO:0000256" key="2">
    <source>
        <dbReference type="ARBA" id="ARBA00002803"/>
    </source>
</evidence>
<feature type="domain" description="Lumazine-binding" evidence="13">
    <location>
        <begin position="1"/>
        <end position="101"/>
    </location>
</feature>
<dbReference type="InterPro" id="IPR001783">
    <property type="entry name" value="Lumazine-bd"/>
</dbReference>
<comment type="pathway">
    <text evidence="3">Cofactor biosynthesis; riboflavin biosynthesis; riboflavin from 2-hydroxy-3-oxobutyl phosphate and 5-amino-6-(D-ribitylamino)uracil: step 2/2.</text>
</comment>
<feature type="binding site" evidence="11">
    <location>
        <begin position="47"/>
        <end position="49"/>
    </location>
    <ligand>
        <name>2,4-dihydroxypteridine</name>
        <dbReference type="ChEBI" id="CHEBI:16489"/>
        <label>2</label>
        <note>ligand shared between two trimeric partners</note>
    </ligand>
</feature>
<dbReference type="FunFam" id="2.40.30.20:FF:000003">
    <property type="entry name" value="Riboflavin synthase, alpha subunit"/>
    <property type="match status" value="1"/>
</dbReference>
<evidence type="ECO:0000256" key="6">
    <source>
        <dbReference type="ARBA" id="ARBA00013950"/>
    </source>
</evidence>
<dbReference type="PANTHER" id="PTHR21098:SF12">
    <property type="entry name" value="RIBOFLAVIN SYNTHASE"/>
    <property type="match status" value="1"/>
</dbReference>
<dbReference type="InterPro" id="IPR026017">
    <property type="entry name" value="Lumazine-bd_dom"/>
</dbReference>
<dbReference type="InterPro" id="IPR023366">
    <property type="entry name" value="ATP_synth_asu-like_sf"/>
</dbReference>
<evidence type="ECO:0000256" key="11">
    <source>
        <dbReference type="PIRSR" id="PIRSR000498-1"/>
    </source>
</evidence>
<feature type="binding site" evidence="11">
    <location>
        <begin position="4"/>
        <end position="6"/>
    </location>
    <ligand>
        <name>2,4-dihydroxypteridine</name>
        <dbReference type="ChEBI" id="CHEBI:16489"/>
        <label>1</label>
    </ligand>
</feature>
<feature type="repeat" description="Lumazine-binding" evidence="12">
    <location>
        <begin position="102"/>
        <end position="198"/>
    </location>
</feature>
<dbReference type="STRING" id="1094558.ME5_01403"/>
<dbReference type="RefSeq" id="WP_008039750.1">
    <property type="nucleotide sequence ID" value="NZ_JH725147.1"/>
</dbReference>